<keyword evidence="4 13" id="KW-0004">4Fe-4S</keyword>
<feature type="compositionally biased region" description="Basic and acidic residues" evidence="14">
    <location>
        <begin position="1"/>
        <end position="22"/>
    </location>
</feature>
<feature type="binding site" evidence="13">
    <location>
        <position position="315"/>
    </location>
    <ligand>
        <name>[4Fe-4S] cluster</name>
        <dbReference type="ChEBI" id="CHEBI:49883"/>
    </ligand>
</feature>
<evidence type="ECO:0000256" key="11">
    <source>
        <dbReference type="ARBA" id="ARBA00050125"/>
    </source>
</evidence>
<dbReference type="InterPro" id="IPR036094">
    <property type="entry name" value="NadA_sf"/>
</dbReference>
<keyword evidence="6 13" id="KW-0662">Pyridine nucleotide biosynthesis</keyword>
<protein>
    <recommendedName>
        <fullName evidence="12 13">Quinolinate synthase</fullName>
        <ecNumber evidence="3 13">2.5.1.72</ecNumber>
    </recommendedName>
</protein>
<evidence type="ECO:0000256" key="5">
    <source>
        <dbReference type="ARBA" id="ARBA00022490"/>
    </source>
</evidence>
<dbReference type="Proteomes" id="UP000675163">
    <property type="component" value="Unassembled WGS sequence"/>
</dbReference>
<accession>A0A940PM89</accession>
<keyword evidence="5 13" id="KW-0963">Cytoplasm</keyword>
<comment type="pathway">
    <text evidence="2 13">Cofactor biosynthesis; NAD(+) biosynthesis; quinolinate from iminoaspartate: step 1/1.</text>
</comment>
<dbReference type="PANTHER" id="PTHR30573">
    <property type="entry name" value="QUINOLINATE SYNTHETASE A"/>
    <property type="match status" value="1"/>
</dbReference>
<feature type="binding site" evidence="13">
    <location>
        <position position="118"/>
    </location>
    <ligand>
        <name>iminosuccinate</name>
        <dbReference type="ChEBI" id="CHEBI:77875"/>
    </ligand>
</feature>
<evidence type="ECO:0000313" key="15">
    <source>
        <dbReference type="EMBL" id="MBP1325705.1"/>
    </source>
</evidence>
<keyword evidence="16" id="KW-1185">Reference proteome</keyword>
<evidence type="ECO:0000256" key="14">
    <source>
        <dbReference type="SAM" id="MobiDB-lite"/>
    </source>
</evidence>
<dbReference type="SUPFAM" id="SSF142754">
    <property type="entry name" value="NadA-like"/>
    <property type="match status" value="1"/>
</dbReference>
<evidence type="ECO:0000256" key="9">
    <source>
        <dbReference type="ARBA" id="ARBA00023004"/>
    </source>
</evidence>
<evidence type="ECO:0000256" key="12">
    <source>
        <dbReference type="ARBA" id="ARBA00073059"/>
    </source>
</evidence>
<evidence type="ECO:0000256" key="1">
    <source>
        <dbReference type="ARBA" id="ARBA00003791"/>
    </source>
</evidence>
<dbReference type="InterPro" id="IPR003473">
    <property type="entry name" value="NadA"/>
</dbReference>
<dbReference type="HAMAP" id="MF_00569">
    <property type="entry name" value="NadA_type3"/>
    <property type="match status" value="1"/>
</dbReference>
<dbReference type="EC" id="2.5.1.72" evidence="3 13"/>
<gene>
    <name evidence="13" type="primary">nadA</name>
    <name evidence="15" type="ORF">JOF28_000937</name>
</gene>
<feature type="binding site" evidence="13">
    <location>
        <begin position="341"/>
        <end position="343"/>
    </location>
    <ligand>
        <name>iminosuccinate</name>
        <dbReference type="ChEBI" id="CHEBI:77875"/>
    </ligand>
</feature>
<dbReference type="NCBIfam" id="NF006884">
    <property type="entry name" value="PRK09375.2-5"/>
    <property type="match status" value="1"/>
</dbReference>
<evidence type="ECO:0000256" key="6">
    <source>
        <dbReference type="ARBA" id="ARBA00022642"/>
    </source>
</evidence>
<dbReference type="NCBIfam" id="TIGR00550">
    <property type="entry name" value="nadA"/>
    <property type="match status" value="1"/>
</dbReference>
<feature type="binding site" evidence="13">
    <location>
        <position position="358"/>
    </location>
    <ligand>
        <name>iminosuccinate</name>
        <dbReference type="ChEBI" id="CHEBI:77875"/>
    </ligand>
</feature>
<dbReference type="PANTHER" id="PTHR30573:SF0">
    <property type="entry name" value="QUINOLINATE SYNTHASE, CHLOROPLASTIC"/>
    <property type="match status" value="1"/>
</dbReference>
<evidence type="ECO:0000256" key="4">
    <source>
        <dbReference type="ARBA" id="ARBA00022485"/>
    </source>
</evidence>
<sequence length="454" mass="48814">MTSVHDLIRGAAQRETETREVRATGPSRTAQVPGHRRPIKLASTGVSSCDTQLADDPWGIDRAPGYGPGASAADTIAGDAPRQGPLPARYTDASDAELHDWITAAKQTLGDRVRILGHFYQRDEVVQYADFVGDSFMLAQAAKDSPEAEAFVFCGVHFMAETADILSSDDQAVILPNLAAGCSMADMATIDQVEDCWRELTAALGEAAAGTGEPGALQPVIPVTYMNSSADIKAFCGRNGGIVCTSSNARTVLEWAFARGQRVVFFPDQHLGRNTAKAMGVTEDEMPLWRPHLARGGNTEAQLRDAKVILWNGFCSVHKRFTVDQITKARADYPGVKVIVHPECPAQVVEAADGAGSTEYIRKAVEAAKPGDVLAIGTEVNLVNRLQQQRPDLTVFCLDPVICPCSTMYRIHPAYLAWTLEALVAGETPNRITVAADVSRDASVALERMLAAKP</sequence>
<evidence type="ECO:0000256" key="7">
    <source>
        <dbReference type="ARBA" id="ARBA00022679"/>
    </source>
</evidence>
<comment type="similarity">
    <text evidence="13">Belongs to the quinolinate synthase family. Type 3 subfamily.</text>
</comment>
<dbReference type="Gene3D" id="3.40.50.10800">
    <property type="entry name" value="NadA-like"/>
    <property type="match status" value="3"/>
</dbReference>
<evidence type="ECO:0000256" key="3">
    <source>
        <dbReference type="ARBA" id="ARBA00012669"/>
    </source>
</evidence>
<keyword evidence="7 13" id="KW-0808">Transferase</keyword>
<evidence type="ECO:0000256" key="2">
    <source>
        <dbReference type="ARBA" id="ARBA00005065"/>
    </source>
</evidence>
<keyword evidence="8 13" id="KW-0479">Metal-binding</keyword>
<evidence type="ECO:0000256" key="13">
    <source>
        <dbReference type="HAMAP-Rule" id="MF_00569"/>
    </source>
</evidence>
<comment type="function">
    <text evidence="1 13">Catalyzes the condensation of iminoaspartate with dihydroxyacetone phosphate to form quinolinate.</text>
</comment>
<dbReference type="NCBIfam" id="NF006883">
    <property type="entry name" value="PRK09375.2-4"/>
    <property type="match status" value="1"/>
</dbReference>
<dbReference type="FunFam" id="3.40.50.10800:FF:000001">
    <property type="entry name" value="Quinolinate synthase A"/>
    <property type="match status" value="1"/>
</dbReference>
<evidence type="ECO:0000256" key="8">
    <source>
        <dbReference type="ARBA" id="ARBA00022723"/>
    </source>
</evidence>
<dbReference type="Pfam" id="PF02445">
    <property type="entry name" value="NadA"/>
    <property type="match status" value="1"/>
</dbReference>
<dbReference type="GO" id="GO:0051539">
    <property type="term" value="F:4 iron, 4 sulfur cluster binding"/>
    <property type="evidence" value="ECO:0007669"/>
    <property type="project" value="UniProtKB-KW"/>
</dbReference>
<comment type="caution">
    <text evidence="15">The sequence shown here is derived from an EMBL/GenBank/DDBJ whole genome shotgun (WGS) entry which is preliminary data.</text>
</comment>
<keyword evidence="9 13" id="KW-0408">Iron</keyword>
<reference evidence="15" key="1">
    <citation type="submission" date="2021-02" db="EMBL/GenBank/DDBJ databases">
        <title>Sequencing the genomes of 1000 actinobacteria strains.</title>
        <authorList>
            <person name="Klenk H.-P."/>
        </authorList>
    </citation>
    <scope>NUCLEOTIDE SEQUENCE</scope>
    <source>
        <strain evidence="15">DSM 22850</strain>
    </source>
</reference>
<feature type="binding site" evidence="13">
    <location>
        <begin position="225"/>
        <end position="227"/>
    </location>
    <ligand>
        <name>iminosuccinate</name>
        <dbReference type="ChEBI" id="CHEBI:77875"/>
    </ligand>
</feature>
<proteinExistence type="inferred from homology"/>
<keyword evidence="10 13" id="KW-0411">Iron-sulfur</keyword>
<dbReference type="GO" id="GO:0008987">
    <property type="term" value="F:quinolinate synthetase A activity"/>
    <property type="evidence" value="ECO:0007669"/>
    <property type="project" value="UniProtKB-UniRule"/>
</dbReference>
<feature type="region of interest" description="Disordered" evidence="14">
    <location>
        <begin position="1"/>
        <end position="34"/>
    </location>
</feature>
<evidence type="ECO:0000256" key="10">
    <source>
        <dbReference type="ARBA" id="ARBA00023014"/>
    </source>
</evidence>
<dbReference type="InterPro" id="IPR023515">
    <property type="entry name" value="Quinolinate_synth_A_type3"/>
</dbReference>
<dbReference type="AlphaFoldDB" id="A0A940PM89"/>
<comment type="subcellular location">
    <subcellularLocation>
        <location evidence="13">Cytoplasm</location>
    </subcellularLocation>
</comment>
<feature type="binding site" evidence="13">
    <location>
        <position position="182"/>
    </location>
    <ligand>
        <name>[4Fe-4S] cluster</name>
        <dbReference type="ChEBI" id="CHEBI:49883"/>
    </ligand>
</feature>
<dbReference type="GO" id="GO:0034628">
    <property type="term" value="P:'de novo' NAD+ biosynthetic process from L-aspartate"/>
    <property type="evidence" value="ECO:0007669"/>
    <property type="project" value="TreeGrafter"/>
</dbReference>
<feature type="binding site" evidence="13">
    <location>
        <position position="405"/>
    </location>
    <ligand>
        <name>[4Fe-4S] cluster</name>
        <dbReference type="ChEBI" id="CHEBI:49883"/>
    </ligand>
</feature>
<dbReference type="GO" id="GO:0046872">
    <property type="term" value="F:metal ion binding"/>
    <property type="evidence" value="ECO:0007669"/>
    <property type="project" value="UniProtKB-KW"/>
</dbReference>
<comment type="cofactor">
    <cofactor evidence="13">
        <name>[4Fe-4S] cluster</name>
        <dbReference type="ChEBI" id="CHEBI:49883"/>
    </cofactor>
    <text evidence="13">Binds 1 [4Fe-4S] cluster per subunit.</text>
</comment>
<dbReference type="GO" id="GO:0005829">
    <property type="term" value="C:cytosol"/>
    <property type="evidence" value="ECO:0007669"/>
    <property type="project" value="TreeGrafter"/>
</dbReference>
<name>A0A940PM89_9MICO</name>
<evidence type="ECO:0000313" key="16">
    <source>
        <dbReference type="Proteomes" id="UP000675163"/>
    </source>
</evidence>
<dbReference type="RefSeq" id="WP_209704708.1">
    <property type="nucleotide sequence ID" value="NZ_JAFIDA010000001.1"/>
</dbReference>
<feature type="binding site" evidence="13">
    <location>
        <position position="135"/>
    </location>
    <ligand>
        <name>iminosuccinate</name>
        <dbReference type="ChEBI" id="CHEBI:77875"/>
    </ligand>
</feature>
<organism evidence="15 16">
    <name type="scientific">Leucobacter exalbidus</name>
    <dbReference type="NCBI Taxonomy" id="662960"/>
    <lineage>
        <taxon>Bacteria</taxon>
        <taxon>Bacillati</taxon>
        <taxon>Actinomycetota</taxon>
        <taxon>Actinomycetes</taxon>
        <taxon>Micrococcales</taxon>
        <taxon>Microbacteriaceae</taxon>
        <taxon>Leucobacter</taxon>
    </lineage>
</organism>
<comment type="catalytic activity">
    <reaction evidence="11">
        <text>iminosuccinate + dihydroxyacetone phosphate = quinolinate + phosphate + 2 H2O + H(+)</text>
        <dbReference type="Rhea" id="RHEA:25888"/>
        <dbReference type="ChEBI" id="CHEBI:15377"/>
        <dbReference type="ChEBI" id="CHEBI:15378"/>
        <dbReference type="ChEBI" id="CHEBI:29959"/>
        <dbReference type="ChEBI" id="CHEBI:43474"/>
        <dbReference type="ChEBI" id="CHEBI:57642"/>
        <dbReference type="ChEBI" id="CHEBI:77875"/>
        <dbReference type="EC" id="2.5.1.72"/>
    </reaction>
    <physiologicalReaction direction="left-to-right" evidence="11">
        <dbReference type="Rhea" id="RHEA:25889"/>
    </physiologicalReaction>
</comment>
<feature type="binding site" evidence="13">
    <location>
        <position position="246"/>
    </location>
    <ligand>
        <name>iminosuccinate</name>
        <dbReference type="ChEBI" id="CHEBI:77875"/>
    </ligand>
</feature>
<dbReference type="EMBL" id="JAFIDA010000001">
    <property type="protein sequence ID" value="MBP1325705.1"/>
    <property type="molecule type" value="Genomic_DNA"/>
</dbReference>